<dbReference type="Proteomes" id="UP000008810">
    <property type="component" value="Chromosome 5"/>
</dbReference>
<accession>A0A0Q3P0F9</accession>
<feature type="compositionally biased region" description="Basic and acidic residues" evidence="1">
    <location>
        <begin position="317"/>
        <end position="331"/>
    </location>
</feature>
<evidence type="ECO:0000313" key="4">
    <source>
        <dbReference type="Proteomes" id="UP000008810"/>
    </source>
</evidence>
<organism evidence="2">
    <name type="scientific">Brachypodium distachyon</name>
    <name type="common">Purple false brome</name>
    <name type="synonym">Trachynia distachya</name>
    <dbReference type="NCBI Taxonomy" id="15368"/>
    <lineage>
        <taxon>Eukaryota</taxon>
        <taxon>Viridiplantae</taxon>
        <taxon>Streptophyta</taxon>
        <taxon>Embryophyta</taxon>
        <taxon>Tracheophyta</taxon>
        <taxon>Spermatophyta</taxon>
        <taxon>Magnoliopsida</taxon>
        <taxon>Liliopsida</taxon>
        <taxon>Poales</taxon>
        <taxon>Poaceae</taxon>
        <taxon>BOP clade</taxon>
        <taxon>Pooideae</taxon>
        <taxon>Stipodae</taxon>
        <taxon>Brachypodieae</taxon>
        <taxon>Brachypodium</taxon>
    </lineage>
</organism>
<feature type="compositionally biased region" description="Polar residues" evidence="1">
    <location>
        <begin position="332"/>
        <end position="351"/>
    </location>
</feature>
<feature type="compositionally biased region" description="Basic residues" evidence="1">
    <location>
        <begin position="245"/>
        <end position="254"/>
    </location>
</feature>
<feature type="compositionally biased region" description="Low complexity" evidence="1">
    <location>
        <begin position="231"/>
        <end position="242"/>
    </location>
</feature>
<reference evidence="3" key="3">
    <citation type="submission" date="2018-08" db="UniProtKB">
        <authorList>
            <consortium name="EnsemblPlants"/>
        </authorList>
    </citation>
    <scope>IDENTIFICATION</scope>
    <source>
        <strain evidence="3">cv. Bd21</strain>
    </source>
</reference>
<dbReference type="Gramene" id="KQJ82153">
    <property type="protein sequence ID" value="KQJ82153"/>
    <property type="gene ID" value="BRADI_5g06799v3"/>
</dbReference>
<reference evidence="2" key="2">
    <citation type="submission" date="2017-06" db="EMBL/GenBank/DDBJ databases">
        <title>WGS assembly of Brachypodium distachyon.</title>
        <authorList>
            <consortium name="The International Brachypodium Initiative"/>
            <person name="Lucas S."/>
            <person name="Harmon-Smith M."/>
            <person name="Lail K."/>
            <person name="Tice H."/>
            <person name="Grimwood J."/>
            <person name="Bruce D."/>
            <person name="Barry K."/>
            <person name="Shu S."/>
            <person name="Lindquist E."/>
            <person name="Wang M."/>
            <person name="Pitluck S."/>
            <person name="Vogel J.P."/>
            <person name="Garvin D.F."/>
            <person name="Mockler T.C."/>
            <person name="Schmutz J."/>
            <person name="Rokhsar D."/>
            <person name="Bevan M.W."/>
        </authorList>
    </citation>
    <scope>NUCLEOTIDE SEQUENCE</scope>
    <source>
        <strain evidence="2">Bd21</strain>
    </source>
</reference>
<name>A0A0Q3P0F9_BRADI</name>
<feature type="region of interest" description="Disordered" evidence="1">
    <location>
        <begin position="307"/>
        <end position="351"/>
    </location>
</feature>
<feature type="compositionally biased region" description="Basic and acidic residues" evidence="1">
    <location>
        <begin position="42"/>
        <end position="60"/>
    </location>
</feature>
<evidence type="ECO:0000256" key="1">
    <source>
        <dbReference type="SAM" id="MobiDB-lite"/>
    </source>
</evidence>
<dbReference type="InParanoid" id="A0A0Q3P0F9"/>
<dbReference type="PANTHER" id="PTHR33437">
    <property type="entry name" value="OS06G0361200 PROTEIN"/>
    <property type="match status" value="1"/>
</dbReference>
<feature type="region of interest" description="Disordered" evidence="1">
    <location>
        <begin position="220"/>
        <end position="286"/>
    </location>
</feature>
<feature type="region of interest" description="Disordered" evidence="1">
    <location>
        <begin position="41"/>
        <end position="69"/>
    </location>
</feature>
<dbReference type="EMBL" id="CM000884">
    <property type="protein sequence ID" value="KQJ82153.1"/>
    <property type="molecule type" value="Genomic_DNA"/>
</dbReference>
<dbReference type="EnsemblPlants" id="KQJ82153">
    <property type="protein sequence ID" value="KQJ82153"/>
    <property type="gene ID" value="BRADI_5g06799v3"/>
</dbReference>
<keyword evidence="4" id="KW-1185">Reference proteome</keyword>
<feature type="compositionally biased region" description="Basic and acidic residues" evidence="1">
    <location>
        <begin position="255"/>
        <end position="273"/>
    </location>
</feature>
<sequence>MDLMDHQVQHFVTLRFGDLWLNVPIGPLVASVSESWRAAAASRKEPDQEKEISSVPREEFTPVLSKSTKRRLKAANKKAASLSAAKASATQQAAKTTPISVMKRNVAEVGQSSHQQPKDKGRSVAFNKSEFPPLVCKGKEKMVEKSTCKQLGKRGDVAAILPFASSSTGRPTNARNILRADAPEFIPSLVHKPTLSNPLSEDAPVMRGSCEGSFDLVRHQRRQRNARRSQADLPAAVDQAAANRQRSHVSKSVKGRWEDTRPRMRVQNHDDSSHLPGASTSRNDVGGAIMRQAEALAKRPEYKEFIQRHPERRKRAAYKERERAVRARPESSRTQGAYTASSSQNSARQVI</sequence>
<dbReference type="PANTHER" id="PTHR33437:SF2">
    <property type="entry name" value="OS06G0361200 PROTEIN"/>
    <property type="match status" value="1"/>
</dbReference>
<protein>
    <submittedName>
        <fullName evidence="2 3">Uncharacterized protein</fullName>
    </submittedName>
</protein>
<dbReference type="STRING" id="15368.A0A0Q3P0F9"/>
<proteinExistence type="predicted"/>
<gene>
    <name evidence="2" type="ORF">BRADI_5g06799v3</name>
</gene>
<dbReference type="AlphaFoldDB" id="A0A0Q3P0F9"/>
<reference evidence="2 3" key="1">
    <citation type="journal article" date="2010" name="Nature">
        <title>Genome sequencing and analysis of the model grass Brachypodium distachyon.</title>
        <authorList>
            <consortium name="International Brachypodium Initiative"/>
        </authorList>
    </citation>
    <scope>NUCLEOTIDE SEQUENCE [LARGE SCALE GENOMIC DNA]</scope>
    <source>
        <strain evidence="2 3">Bd21</strain>
    </source>
</reference>
<evidence type="ECO:0000313" key="2">
    <source>
        <dbReference type="EMBL" id="KQJ82153.1"/>
    </source>
</evidence>
<evidence type="ECO:0000313" key="3">
    <source>
        <dbReference type="EnsemblPlants" id="KQJ82153"/>
    </source>
</evidence>
<dbReference type="OrthoDB" id="10673843at2759"/>